<dbReference type="Proteomes" id="UP000689195">
    <property type="component" value="Unassembled WGS sequence"/>
</dbReference>
<dbReference type="EMBL" id="CAJJDO010000011">
    <property type="protein sequence ID" value="CAD8142239.1"/>
    <property type="molecule type" value="Genomic_DNA"/>
</dbReference>
<reference evidence="2" key="1">
    <citation type="submission" date="2021-01" db="EMBL/GenBank/DDBJ databases">
        <authorList>
            <consortium name="Genoscope - CEA"/>
            <person name="William W."/>
        </authorList>
    </citation>
    <scope>NUCLEOTIDE SEQUENCE</scope>
</reference>
<sequence length="99" mass="11819">MIYKYIQKLLVPDGLLHLKLTSLQEKKCTGSKEKLIQHSQQEFISFPSNFIFFFSLVRFYILNHKRARCAPKPNHYWLEKHSSPSKIIIKYNQNNMDSM</sequence>
<keyword evidence="3" id="KW-1185">Reference proteome</keyword>
<name>A0A8S1SSD3_9CILI</name>
<keyword evidence="1" id="KW-0472">Membrane</keyword>
<dbReference type="AlphaFoldDB" id="A0A8S1SSD3"/>
<keyword evidence="1" id="KW-0812">Transmembrane</keyword>
<keyword evidence="1" id="KW-1133">Transmembrane helix</keyword>
<organism evidence="2 3">
    <name type="scientific">Paramecium pentaurelia</name>
    <dbReference type="NCBI Taxonomy" id="43138"/>
    <lineage>
        <taxon>Eukaryota</taxon>
        <taxon>Sar</taxon>
        <taxon>Alveolata</taxon>
        <taxon>Ciliophora</taxon>
        <taxon>Intramacronucleata</taxon>
        <taxon>Oligohymenophorea</taxon>
        <taxon>Peniculida</taxon>
        <taxon>Parameciidae</taxon>
        <taxon>Paramecium</taxon>
    </lineage>
</organism>
<protein>
    <submittedName>
        <fullName evidence="2">Uncharacterized protein</fullName>
    </submittedName>
</protein>
<comment type="caution">
    <text evidence="2">The sequence shown here is derived from an EMBL/GenBank/DDBJ whole genome shotgun (WGS) entry which is preliminary data.</text>
</comment>
<evidence type="ECO:0000313" key="3">
    <source>
        <dbReference type="Proteomes" id="UP000689195"/>
    </source>
</evidence>
<feature type="transmembrane region" description="Helical" evidence="1">
    <location>
        <begin position="43"/>
        <end position="62"/>
    </location>
</feature>
<accession>A0A8S1SSD3</accession>
<proteinExistence type="predicted"/>
<gene>
    <name evidence="2" type="ORF">PPENT_87.1.T0110038</name>
</gene>
<evidence type="ECO:0000313" key="2">
    <source>
        <dbReference type="EMBL" id="CAD8142239.1"/>
    </source>
</evidence>
<evidence type="ECO:0000256" key="1">
    <source>
        <dbReference type="SAM" id="Phobius"/>
    </source>
</evidence>